<evidence type="ECO:0000313" key="2">
    <source>
        <dbReference type="Proteomes" id="UP000762676"/>
    </source>
</evidence>
<proteinExistence type="predicted"/>
<accession>A0AAV4EQK0</accession>
<comment type="caution">
    <text evidence="1">The sequence shown here is derived from an EMBL/GenBank/DDBJ whole genome shotgun (WGS) entry which is preliminary data.</text>
</comment>
<reference evidence="1 2" key="1">
    <citation type="journal article" date="2021" name="Elife">
        <title>Chloroplast acquisition without the gene transfer in kleptoplastic sea slugs, Plakobranchus ocellatus.</title>
        <authorList>
            <person name="Maeda T."/>
            <person name="Takahashi S."/>
            <person name="Yoshida T."/>
            <person name="Shimamura S."/>
            <person name="Takaki Y."/>
            <person name="Nagai Y."/>
            <person name="Toyoda A."/>
            <person name="Suzuki Y."/>
            <person name="Arimoto A."/>
            <person name="Ishii H."/>
            <person name="Satoh N."/>
            <person name="Nishiyama T."/>
            <person name="Hasebe M."/>
            <person name="Maruyama T."/>
            <person name="Minagawa J."/>
            <person name="Obokata J."/>
            <person name="Shigenobu S."/>
        </authorList>
    </citation>
    <scope>NUCLEOTIDE SEQUENCE [LARGE SCALE GENOMIC DNA]</scope>
</reference>
<dbReference type="AlphaFoldDB" id="A0AAV4EQK0"/>
<keyword evidence="2" id="KW-1185">Reference proteome</keyword>
<dbReference type="Proteomes" id="UP000762676">
    <property type="component" value="Unassembled WGS sequence"/>
</dbReference>
<name>A0AAV4EQK0_9GAST</name>
<evidence type="ECO:0000313" key="1">
    <source>
        <dbReference type="EMBL" id="GFR63046.1"/>
    </source>
</evidence>
<organism evidence="1 2">
    <name type="scientific">Elysia marginata</name>
    <dbReference type="NCBI Taxonomy" id="1093978"/>
    <lineage>
        <taxon>Eukaryota</taxon>
        <taxon>Metazoa</taxon>
        <taxon>Spiralia</taxon>
        <taxon>Lophotrochozoa</taxon>
        <taxon>Mollusca</taxon>
        <taxon>Gastropoda</taxon>
        <taxon>Heterobranchia</taxon>
        <taxon>Euthyneura</taxon>
        <taxon>Panpulmonata</taxon>
        <taxon>Sacoglossa</taxon>
        <taxon>Placobranchoidea</taxon>
        <taxon>Plakobranchidae</taxon>
        <taxon>Elysia</taxon>
    </lineage>
</organism>
<protein>
    <submittedName>
        <fullName evidence="1">Uncharacterized protein</fullName>
    </submittedName>
</protein>
<dbReference type="EMBL" id="BMAT01000268">
    <property type="protein sequence ID" value="GFR63046.1"/>
    <property type="molecule type" value="Genomic_DNA"/>
</dbReference>
<gene>
    <name evidence="1" type="ORF">ElyMa_000146100</name>
</gene>
<sequence>MHSTSRPLLRDRLKAFDLPGVMYRRLRGEITRHEMPLPPSAGCASTAFLTHAPFTAFDGSQRSRLMLDFAEPGLVRPRTCGDPRESLR</sequence>